<dbReference type="CDD" id="cd03802">
    <property type="entry name" value="GT4_AviGT4-like"/>
    <property type="match status" value="1"/>
</dbReference>
<evidence type="ECO:0000259" key="2">
    <source>
        <dbReference type="Pfam" id="PF13439"/>
    </source>
</evidence>
<sequence length="364" mass="40680">MRIGIIAHLKHPIVAPFAGGLEVFTHEITRRLVSRGHDVILFASSSSDENLPVDPILSDEDYDEKTGMRIKRRDLPSEYIAEHHAYFGLMSRIDDYKLDIIFNNSLHYIPITMANLVTTPILTVLHTPPFYELQMAIKAEQRNPVIQYVTVSKQSAANWNEIMSDCDVIENGIDLDLWKSYEKPNDQSYAIWFGRIHPDKGLHLAIQAAKVAGIPLKVAGAIADQRYFKEKVSSLLDENVELLGIQDQKSLNSLIGGASVCIVSPCWQEPFGLVVAEALSCGTPVAGFKMGALPEIVAEGTGILVDYPEVEDLATAIKKAMKLDRTFVSNYARSRFDIEKMMDSYEKMLAEVAQQKNKQKVLEV</sequence>
<proteinExistence type="predicted"/>
<dbReference type="InterPro" id="IPR050194">
    <property type="entry name" value="Glycosyltransferase_grp1"/>
</dbReference>
<feature type="domain" description="Glycosyltransferase subfamily 4-like N-terminal" evidence="2">
    <location>
        <begin position="19"/>
        <end position="176"/>
    </location>
</feature>
<dbReference type="Gene3D" id="3.40.50.2000">
    <property type="entry name" value="Glycogen Phosphorylase B"/>
    <property type="match status" value="2"/>
</dbReference>
<dbReference type="InterPro" id="IPR001296">
    <property type="entry name" value="Glyco_trans_1"/>
</dbReference>
<reference evidence="6" key="2">
    <citation type="journal article" date="2019" name="Int. J. Syst. Evol. Microbiol.">
        <title>The Global Catalogue of Microorganisms (GCM) 10K type strain sequencing project: providing services to taxonomists for standard genome sequencing and annotation.</title>
        <authorList>
            <consortium name="The Broad Institute Genomics Platform"/>
            <consortium name="The Broad Institute Genome Sequencing Center for Infectious Disease"/>
            <person name="Wu L."/>
            <person name="Ma J."/>
        </authorList>
    </citation>
    <scope>NUCLEOTIDE SEQUENCE [LARGE SCALE GENOMIC DNA]</scope>
    <source>
        <strain evidence="6">CGMCC 1.15644</strain>
    </source>
</reference>
<evidence type="ECO:0000313" key="5">
    <source>
        <dbReference type="Proteomes" id="UP000295684"/>
    </source>
</evidence>
<dbReference type="InterPro" id="IPR028098">
    <property type="entry name" value="Glyco_trans_4-like_N"/>
</dbReference>
<dbReference type="RefSeq" id="WP_132534462.1">
    <property type="nucleotide sequence ID" value="NZ_BMJO01000006.1"/>
</dbReference>
<dbReference type="Pfam" id="PF13439">
    <property type="entry name" value="Glyco_transf_4"/>
    <property type="match status" value="1"/>
</dbReference>
<dbReference type="OrthoDB" id="9801573at2"/>
<comment type="caution">
    <text evidence="4">The sequence shown here is derived from an EMBL/GenBank/DDBJ whole genome shotgun (WGS) entry which is preliminary data.</text>
</comment>
<reference evidence="3" key="4">
    <citation type="submission" date="2024-05" db="EMBL/GenBank/DDBJ databases">
        <authorList>
            <person name="Sun Q."/>
            <person name="Zhou Y."/>
        </authorList>
    </citation>
    <scope>NUCLEOTIDE SEQUENCE</scope>
    <source>
        <strain evidence="3">CGMCC 1.15644</strain>
    </source>
</reference>
<name>A0A4R2H7S5_9SPHI</name>
<dbReference type="GO" id="GO:0016757">
    <property type="term" value="F:glycosyltransferase activity"/>
    <property type="evidence" value="ECO:0007669"/>
    <property type="project" value="InterPro"/>
</dbReference>
<dbReference type="Pfam" id="PF00534">
    <property type="entry name" value="Glycos_transf_1"/>
    <property type="match status" value="1"/>
</dbReference>
<reference evidence="4 5" key="3">
    <citation type="submission" date="2019-03" db="EMBL/GenBank/DDBJ databases">
        <title>Genomic Encyclopedia of Type Strains, Phase IV (KMG-IV): sequencing the most valuable type-strain genomes for metagenomic binning, comparative biology and taxonomic classification.</title>
        <authorList>
            <person name="Goeker M."/>
        </authorList>
    </citation>
    <scope>NUCLEOTIDE SEQUENCE [LARGE SCALE GENOMIC DNA]</scope>
    <source>
        <strain evidence="4 5">DSM 103236</strain>
    </source>
</reference>
<evidence type="ECO:0000259" key="1">
    <source>
        <dbReference type="Pfam" id="PF00534"/>
    </source>
</evidence>
<keyword evidence="6" id="KW-1185">Reference proteome</keyword>
<dbReference type="PANTHER" id="PTHR45947">
    <property type="entry name" value="SULFOQUINOVOSYL TRANSFERASE SQD2"/>
    <property type="match status" value="1"/>
</dbReference>
<dbReference type="PANTHER" id="PTHR45947:SF3">
    <property type="entry name" value="SULFOQUINOVOSYL TRANSFERASE SQD2"/>
    <property type="match status" value="1"/>
</dbReference>
<accession>A0A4R2H7S5</accession>
<protein>
    <submittedName>
        <fullName evidence="3">Glycosyl transferase family 1</fullName>
    </submittedName>
    <submittedName>
        <fullName evidence="4">Glycosyltransferase involved in cell wall biosynthesis</fullName>
    </submittedName>
</protein>
<dbReference type="AlphaFoldDB" id="A0A4R2H7S5"/>
<dbReference type="EMBL" id="BMJO01000006">
    <property type="protein sequence ID" value="GGE65291.1"/>
    <property type="molecule type" value="Genomic_DNA"/>
</dbReference>
<gene>
    <name evidence="4" type="ORF">EV200_106177</name>
    <name evidence="3" type="ORF">GCM10011413_34700</name>
</gene>
<dbReference type="Proteomes" id="UP000622648">
    <property type="component" value="Unassembled WGS sequence"/>
</dbReference>
<keyword evidence="4" id="KW-0808">Transferase</keyword>
<dbReference type="Proteomes" id="UP000295684">
    <property type="component" value="Unassembled WGS sequence"/>
</dbReference>
<evidence type="ECO:0000313" key="6">
    <source>
        <dbReference type="Proteomes" id="UP000622648"/>
    </source>
</evidence>
<dbReference type="SUPFAM" id="SSF53756">
    <property type="entry name" value="UDP-Glycosyltransferase/glycogen phosphorylase"/>
    <property type="match status" value="1"/>
</dbReference>
<reference evidence="3" key="1">
    <citation type="journal article" date="2014" name="Int. J. Syst. Evol. Microbiol.">
        <title>Complete genome of a new Firmicutes species belonging to the dominant human colonic microbiota ('Ruminococcus bicirculans') reveals two chromosomes and a selective capacity to utilize plant glucans.</title>
        <authorList>
            <consortium name="NISC Comparative Sequencing Program"/>
            <person name="Wegmann U."/>
            <person name="Louis P."/>
            <person name="Goesmann A."/>
            <person name="Henrissat B."/>
            <person name="Duncan S.H."/>
            <person name="Flint H.J."/>
        </authorList>
    </citation>
    <scope>NUCLEOTIDE SEQUENCE</scope>
    <source>
        <strain evidence="3">CGMCC 1.15644</strain>
    </source>
</reference>
<evidence type="ECO:0000313" key="3">
    <source>
        <dbReference type="EMBL" id="GGE65291.1"/>
    </source>
</evidence>
<evidence type="ECO:0000313" key="4">
    <source>
        <dbReference type="EMBL" id="TCO22535.1"/>
    </source>
</evidence>
<dbReference type="EMBL" id="SLWO01000006">
    <property type="protein sequence ID" value="TCO22535.1"/>
    <property type="molecule type" value="Genomic_DNA"/>
</dbReference>
<organism evidence="4 5">
    <name type="scientific">Pedobacter psychrotolerans</name>
    <dbReference type="NCBI Taxonomy" id="1843235"/>
    <lineage>
        <taxon>Bacteria</taxon>
        <taxon>Pseudomonadati</taxon>
        <taxon>Bacteroidota</taxon>
        <taxon>Sphingobacteriia</taxon>
        <taxon>Sphingobacteriales</taxon>
        <taxon>Sphingobacteriaceae</taxon>
        <taxon>Pedobacter</taxon>
    </lineage>
</organism>
<feature type="domain" description="Glycosyl transferase family 1" evidence="1">
    <location>
        <begin position="180"/>
        <end position="325"/>
    </location>
</feature>